<dbReference type="EMBL" id="JAOYFC010000004">
    <property type="protein sequence ID" value="MCV6825813.1"/>
    <property type="molecule type" value="Genomic_DNA"/>
</dbReference>
<name>A0AAE3J111_9RHOB</name>
<dbReference type="InterPro" id="IPR018750">
    <property type="entry name" value="DUF2306_membrane"/>
</dbReference>
<feature type="transmembrane region" description="Helical" evidence="1">
    <location>
        <begin position="49"/>
        <end position="69"/>
    </location>
</feature>
<feature type="transmembrane region" description="Helical" evidence="1">
    <location>
        <begin position="120"/>
        <end position="141"/>
    </location>
</feature>
<accession>A0AAE3J111</accession>
<reference evidence="2" key="1">
    <citation type="submission" date="2022-10" db="EMBL/GenBank/DDBJ databases">
        <authorList>
            <person name="Yue Y."/>
        </authorList>
    </citation>
    <scope>NUCLEOTIDE SEQUENCE</scope>
    <source>
        <strain evidence="2">Z654</strain>
    </source>
</reference>
<evidence type="ECO:0000313" key="3">
    <source>
        <dbReference type="Proteomes" id="UP001208041"/>
    </source>
</evidence>
<dbReference type="AlphaFoldDB" id="A0AAE3J111"/>
<proteinExistence type="predicted"/>
<keyword evidence="1" id="KW-1133">Transmembrane helix</keyword>
<keyword evidence="1" id="KW-0472">Membrane</keyword>
<keyword evidence="1" id="KW-0812">Transmembrane</keyword>
<feature type="transmembrane region" description="Helical" evidence="1">
    <location>
        <begin position="182"/>
        <end position="203"/>
    </location>
</feature>
<gene>
    <name evidence="2" type="ORF">OH136_14725</name>
</gene>
<organism evidence="2 3">
    <name type="scientific">Halocynthiibacter halioticoli</name>
    <dbReference type="NCBI Taxonomy" id="2986804"/>
    <lineage>
        <taxon>Bacteria</taxon>
        <taxon>Pseudomonadati</taxon>
        <taxon>Pseudomonadota</taxon>
        <taxon>Alphaproteobacteria</taxon>
        <taxon>Rhodobacterales</taxon>
        <taxon>Paracoccaceae</taxon>
        <taxon>Halocynthiibacter</taxon>
    </lineage>
</organism>
<dbReference type="Proteomes" id="UP001208041">
    <property type="component" value="Unassembled WGS sequence"/>
</dbReference>
<protein>
    <submittedName>
        <fullName evidence="2">DUF2306 domain-containing protein</fullName>
    </submittedName>
</protein>
<evidence type="ECO:0000256" key="1">
    <source>
        <dbReference type="SAM" id="Phobius"/>
    </source>
</evidence>
<sequence>MRIRETPWLTPTLLITISLIPIAATTNRMLAIVNYGANTKEGAERFAEFPLVLITHILFGSLFLVLASFQFSRPLRQRFLRWHMFIGRVAAVSAVISAATGIWLIVGFPTGPLATKVSDALRVLFAVALLGSVLLAVRSITLGQKSKHRAWMIRAFAIGVAGSTQAILIGIWFAIAGVLTPVASSVLLPLGWTINLIIAEAIIRSKSKFSPIEIGAKS</sequence>
<comment type="caution">
    <text evidence="2">The sequence shown here is derived from an EMBL/GenBank/DDBJ whole genome shotgun (WGS) entry which is preliminary data.</text>
</comment>
<feature type="transmembrane region" description="Helical" evidence="1">
    <location>
        <begin position="153"/>
        <end position="176"/>
    </location>
</feature>
<dbReference type="Pfam" id="PF10067">
    <property type="entry name" value="DUF2306"/>
    <property type="match status" value="1"/>
</dbReference>
<feature type="transmembrane region" description="Helical" evidence="1">
    <location>
        <begin position="12"/>
        <end position="37"/>
    </location>
</feature>
<feature type="transmembrane region" description="Helical" evidence="1">
    <location>
        <begin position="89"/>
        <end position="108"/>
    </location>
</feature>
<dbReference type="RefSeq" id="WP_263954766.1">
    <property type="nucleotide sequence ID" value="NZ_JAOYFC010000004.1"/>
</dbReference>
<evidence type="ECO:0000313" key="2">
    <source>
        <dbReference type="EMBL" id="MCV6825813.1"/>
    </source>
</evidence>
<keyword evidence="3" id="KW-1185">Reference proteome</keyword>